<accession>A0A938Y7R0</accession>
<name>A0A938Y7R0_9ACTN</name>
<reference evidence="7" key="1">
    <citation type="submission" date="2021-01" db="EMBL/GenBank/DDBJ databases">
        <title>Novel species in genus Nocardioides.</title>
        <authorList>
            <person name="Zhang G."/>
        </authorList>
    </citation>
    <scope>NUCLEOTIDE SEQUENCE</scope>
    <source>
        <strain evidence="7">Zg-536</strain>
    </source>
</reference>
<feature type="transmembrane region" description="Helical" evidence="5">
    <location>
        <begin position="15"/>
        <end position="38"/>
    </location>
</feature>
<evidence type="ECO:0000256" key="3">
    <source>
        <dbReference type="ARBA" id="ARBA00022989"/>
    </source>
</evidence>
<dbReference type="EMBL" id="JAERTX010000010">
    <property type="protein sequence ID" value="MBM9460747.1"/>
    <property type="molecule type" value="Genomic_DNA"/>
</dbReference>
<keyword evidence="2 5" id="KW-0812">Transmembrane</keyword>
<evidence type="ECO:0000256" key="4">
    <source>
        <dbReference type="ARBA" id="ARBA00023136"/>
    </source>
</evidence>
<evidence type="ECO:0000313" key="7">
    <source>
        <dbReference type="EMBL" id="MBM9460747.1"/>
    </source>
</evidence>
<evidence type="ECO:0000313" key="8">
    <source>
        <dbReference type="Proteomes" id="UP000663791"/>
    </source>
</evidence>
<dbReference type="SUPFAM" id="SSF103473">
    <property type="entry name" value="MFS general substrate transporter"/>
    <property type="match status" value="1"/>
</dbReference>
<organism evidence="7 8">
    <name type="scientific">Nocardioides faecalis</name>
    <dbReference type="NCBI Taxonomy" id="2803858"/>
    <lineage>
        <taxon>Bacteria</taxon>
        <taxon>Bacillati</taxon>
        <taxon>Actinomycetota</taxon>
        <taxon>Actinomycetes</taxon>
        <taxon>Propionibacteriales</taxon>
        <taxon>Nocardioidaceae</taxon>
        <taxon>Nocardioides</taxon>
    </lineage>
</organism>
<keyword evidence="4 5" id="KW-0472">Membrane</keyword>
<keyword evidence="3 5" id="KW-1133">Transmembrane helix</keyword>
<gene>
    <name evidence="7" type="ORF">JK386_12605</name>
</gene>
<feature type="transmembrane region" description="Helical" evidence="5">
    <location>
        <begin position="86"/>
        <end position="107"/>
    </location>
</feature>
<dbReference type="Gene3D" id="1.20.1250.20">
    <property type="entry name" value="MFS general substrate transporter like domains"/>
    <property type="match status" value="1"/>
</dbReference>
<evidence type="ECO:0000256" key="5">
    <source>
        <dbReference type="SAM" id="Phobius"/>
    </source>
</evidence>
<dbReference type="RefSeq" id="WP_205292047.1">
    <property type="nucleotide sequence ID" value="NZ_CP074406.1"/>
</dbReference>
<evidence type="ECO:0000259" key="6">
    <source>
        <dbReference type="PROSITE" id="PS50850"/>
    </source>
</evidence>
<dbReference type="InterPro" id="IPR020846">
    <property type="entry name" value="MFS_dom"/>
</dbReference>
<dbReference type="PROSITE" id="PS50850">
    <property type="entry name" value="MFS"/>
    <property type="match status" value="1"/>
</dbReference>
<sequence>MALTSITAETGVWDLGWRLALFGFGNTTMMTAVTTAAISSAPIRMAGMAVAVNTALRQYGAALGPAILGVVFSHQLAGGASAEEAFGAALVTNVMLLLAALVCGYVARHEEHPSLSR</sequence>
<dbReference type="AlphaFoldDB" id="A0A938Y7R0"/>
<dbReference type="Proteomes" id="UP000663791">
    <property type="component" value="Unassembled WGS sequence"/>
</dbReference>
<evidence type="ECO:0000256" key="1">
    <source>
        <dbReference type="ARBA" id="ARBA00004651"/>
    </source>
</evidence>
<evidence type="ECO:0000256" key="2">
    <source>
        <dbReference type="ARBA" id="ARBA00022692"/>
    </source>
</evidence>
<dbReference type="InterPro" id="IPR036259">
    <property type="entry name" value="MFS_trans_sf"/>
</dbReference>
<dbReference type="GO" id="GO:0005886">
    <property type="term" value="C:plasma membrane"/>
    <property type="evidence" value="ECO:0007669"/>
    <property type="project" value="UniProtKB-SubCell"/>
</dbReference>
<keyword evidence="8" id="KW-1185">Reference proteome</keyword>
<feature type="domain" description="Major facilitator superfamily (MFS) profile" evidence="6">
    <location>
        <begin position="1"/>
        <end position="111"/>
    </location>
</feature>
<dbReference type="GO" id="GO:0022857">
    <property type="term" value="F:transmembrane transporter activity"/>
    <property type="evidence" value="ECO:0007669"/>
    <property type="project" value="InterPro"/>
</dbReference>
<protein>
    <recommendedName>
        <fullName evidence="6">Major facilitator superfamily (MFS) profile domain-containing protein</fullName>
    </recommendedName>
</protein>
<comment type="caution">
    <text evidence="7">The sequence shown here is derived from an EMBL/GenBank/DDBJ whole genome shotgun (WGS) entry which is preliminary data.</text>
</comment>
<feature type="transmembrane region" description="Helical" evidence="5">
    <location>
        <begin position="59"/>
        <end position="80"/>
    </location>
</feature>
<comment type="subcellular location">
    <subcellularLocation>
        <location evidence="1">Cell membrane</location>
        <topology evidence="1">Multi-pass membrane protein</topology>
    </subcellularLocation>
</comment>
<proteinExistence type="predicted"/>